<gene>
    <name evidence="1" type="ORF">E3J62_11025</name>
</gene>
<proteinExistence type="predicted"/>
<dbReference type="AlphaFoldDB" id="A0A523UNR6"/>
<protein>
    <submittedName>
        <fullName evidence="1">Uncharacterized protein</fullName>
    </submittedName>
</protein>
<sequence length="230" mass="26797">MDSEVIKARVEEAIDELEEQFEKDGTLFYTENDVVCRFYALIQEGLEWATKPDRHGQRHYLVHREYPTPFRCDMGGVGFAVKGEGDRTSKGGKYQRGHYDIVVLNPEFIQAVGYRLAKGQDFELVTENFRRAPSPAVLYGLEFMFNRDPPMESRGENRDRSIDTFCKKVFQDHKKLEESKRLPDGHPFMAKTMMLVFDNACSEKIRERLKDKLNEKTDLRLCLSERVVKT</sequence>
<dbReference type="EMBL" id="SOJN01000134">
    <property type="protein sequence ID" value="TET44192.1"/>
    <property type="molecule type" value="Genomic_DNA"/>
</dbReference>
<organism evidence="1 2">
    <name type="scientific">candidate division TA06 bacterium</name>
    <dbReference type="NCBI Taxonomy" id="2250710"/>
    <lineage>
        <taxon>Bacteria</taxon>
        <taxon>Bacteria division TA06</taxon>
    </lineage>
</organism>
<reference evidence="1 2" key="1">
    <citation type="submission" date="2019-03" db="EMBL/GenBank/DDBJ databases">
        <title>Metabolic potential of uncultured bacteria and archaea associated with petroleum seepage in deep-sea sediments.</title>
        <authorList>
            <person name="Dong X."/>
            <person name="Hubert C."/>
        </authorList>
    </citation>
    <scope>NUCLEOTIDE SEQUENCE [LARGE SCALE GENOMIC DNA]</scope>
    <source>
        <strain evidence="1">E44_bin18</strain>
    </source>
</reference>
<comment type="caution">
    <text evidence="1">The sequence shown here is derived from an EMBL/GenBank/DDBJ whole genome shotgun (WGS) entry which is preliminary data.</text>
</comment>
<name>A0A523UNR6_UNCT6</name>
<dbReference type="Proteomes" id="UP000315525">
    <property type="component" value="Unassembled WGS sequence"/>
</dbReference>
<evidence type="ECO:0000313" key="2">
    <source>
        <dbReference type="Proteomes" id="UP000315525"/>
    </source>
</evidence>
<evidence type="ECO:0000313" key="1">
    <source>
        <dbReference type="EMBL" id="TET44192.1"/>
    </source>
</evidence>
<accession>A0A523UNR6</accession>